<feature type="domain" description="PDZ" evidence="2">
    <location>
        <begin position="79"/>
        <end position="134"/>
    </location>
</feature>
<dbReference type="EMBL" id="CYHB01000002">
    <property type="protein sequence ID" value="CUA84941.1"/>
    <property type="molecule type" value="Genomic_DNA"/>
</dbReference>
<keyword evidence="4" id="KW-1185">Reference proteome</keyword>
<feature type="chain" id="PRO_5005503701" description="PDZ domain-containing protein" evidence="1">
    <location>
        <begin position="22"/>
        <end position="286"/>
    </location>
</feature>
<evidence type="ECO:0000313" key="4">
    <source>
        <dbReference type="Proteomes" id="UP000182598"/>
    </source>
</evidence>
<dbReference type="InterPro" id="IPR041489">
    <property type="entry name" value="PDZ_6"/>
</dbReference>
<sequence>MKRSILTLAILLTSFTPLSSASSTAITAANTQQQEARENARAAAIAASKAYGSQEQVVLEEPARSFVDWGAIIQPNGTVLTVRAQSVAAAMGLQKDDKLTHINGEAINPRELASTLETIERLEHNQAFSVTIQRGSDTLELKGVAQATVIPGWRLEVDNTISESTVTDATNQSCGRVSVFFTPPVTRDFFPAFINTIDGNNVRHKNPNFKLAAGEHVIGVHELISDRSLRRKSGIDTAKQLTLNVEADKTYYIAAHFIREKRFSRTDGGYWEPVVWKVTEHSCSLD</sequence>
<dbReference type="InterPro" id="IPR036034">
    <property type="entry name" value="PDZ_sf"/>
</dbReference>
<dbReference type="OrthoDB" id="6402251at2"/>
<keyword evidence="1" id="KW-0732">Signal</keyword>
<evidence type="ECO:0000313" key="3">
    <source>
        <dbReference type="EMBL" id="CUA84941.1"/>
    </source>
</evidence>
<protein>
    <recommendedName>
        <fullName evidence="2">PDZ domain-containing protein</fullName>
    </recommendedName>
</protein>
<dbReference type="SUPFAM" id="SSF50156">
    <property type="entry name" value="PDZ domain-like"/>
    <property type="match status" value="1"/>
</dbReference>
<dbReference type="AlphaFoldDB" id="A0A0K6H276"/>
<reference evidence="4" key="1">
    <citation type="submission" date="2015-08" db="EMBL/GenBank/DDBJ databases">
        <authorList>
            <person name="Varghese N."/>
        </authorList>
    </citation>
    <scope>NUCLEOTIDE SEQUENCE [LARGE SCALE GENOMIC DNA]</scope>
    <source>
        <strain evidence="4">DSM 27808</strain>
    </source>
</reference>
<feature type="signal peptide" evidence="1">
    <location>
        <begin position="1"/>
        <end position="21"/>
    </location>
</feature>
<dbReference type="Pfam" id="PF17820">
    <property type="entry name" value="PDZ_6"/>
    <property type="match status" value="1"/>
</dbReference>
<name>A0A0K6H276_9GAMM</name>
<proteinExistence type="predicted"/>
<dbReference type="Proteomes" id="UP000182598">
    <property type="component" value="Unassembled WGS sequence"/>
</dbReference>
<dbReference type="RefSeq" id="WP_055438723.1">
    <property type="nucleotide sequence ID" value="NZ_CYHB01000002.1"/>
</dbReference>
<evidence type="ECO:0000259" key="2">
    <source>
        <dbReference type="Pfam" id="PF17820"/>
    </source>
</evidence>
<evidence type="ECO:0000256" key="1">
    <source>
        <dbReference type="SAM" id="SignalP"/>
    </source>
</evidence>
<gene>
    <name evidence="3" type="ORF">Ga0061064_1060</name>
</gene>
<accession>A0A0K6H276</accession>
<dbReference type="Gene3D" id="2.30.42.10">
    <property type="match status" value="1"/>
</dbReference>
<organism evidence="3 4">
    <name type="scientific">Pseudidiomarina woesei</name>
    <dbReference type="NCBI Taxonomy" id="1381080"/>
    <lineage>
        <taxon>Bacteria</taxon>
        <taxon>Pseudomonadati</taxon>
        <taxon>Pseudomonadota</taxon>
        <taxon>Gammaproteobacteria</taxon>
        <taxon>Alteromonadales</taxon>
        <taxon>Idiomarinaceae</taxon>
        <taxon>Pseudidiomarina</taxon>
    </lineage>
</organism>